<keyword evidence="6" id="KW-0411">Iron-sulfur</keyword>
<dbReference type="PANTHER" id="PTHR30176:SF3">
    <property type="entry name" value="FERREDOXIN-TYPE PROTEIN NAPH"/>
    <property type="match status" value="1"/>
</dbReference>
<feature type="transmembrane region" description="Helical" evidence="7">
    <location>
        <begin position="446"/>
        <end position="471"/>
    </location>
</feature>
<evidence type="ECO:0000256" key="1">
    <source>
        <dbReference type="ARBA" id="ARBA00022448"/>
    </source>
</evidence>
<keyword evidence="2" id="KW-0004">4Fe-4S</keyword>
<feature type="transmembrane region" description="Helical" evidence="7">
    <location>
        <begin position="42"/>
        <end position="60"/>
    </location>
</feature>
<evidence type="ECO:0000256" key="7">
    <source>
        <dbReference type="SAM" id="Phobius"/>
    </source>
</evidence>
<feature type="domain" description="4Fe-4S ferredoxin-type" evidence="8">
    <location>
        <begin position="72"/>
        <end position="109"/>
    </location>
</feature>
<dbReference type="SUPFAM" id="SSF54862">
    <property type="entry name" value="4Fe-4S ferredoxins"/>
    <property type="match status" value="1"/>
</dbReference>
<dbReference type="OrthoDB" id="8168962at2"/>
<feature type="transmembrane region" description="Helical" evidence="7">
    <location>
        <begin position="121"/>
        <end position="139"/>
    </location>
</feature>
<sequence length="478" mass="52903">MNKIIATSHTHDPALSNTAKNELTAWPLLGWLLKKGFLMTGLRLFACSTFVVAIITGLLFNDARVGLATLVFWGIFWPLLTAIVTPSLGNLFCGICPHGFIGKKLNKLGLQRSFPKKLKGIWGGVFAIVLGYWVIAYAMPGFLSSSTRNTAIYFTLFTLAAFTIFFIYKDMAWCKHICPLGRVLSTHGKIGILQIQTDQNDCNQCKSFDCVKACSYHLSPFNFEKRNNMGSCTLCMDCITACNSVKLVAKTPGSALKAPIANQNKYEMWVFVIILGVAGVGIQFLHGLQHTPLKPYLPWTLLGDMMHGYLPVNPESFNIGRLLALVMGLGITLTVSTWGYWKASHILGIHWSHTANTLAVALAPLAIIGLIPHAVTGFTTRTAHTLSNEVSTLLGANWQIAPLAARGDAWFTYLNWLPYLAMLWTLWLLWQRSALLTSHPSTRFKIFFYGSLPAITYMIIFAIKVLALVLMDGTEHAH</sequence>
<dbReference type="STRING" id="267850.ADINL_1629"/>
<feature type="domain" description="4Fe-4S ferredoxin-type" evidence="8">
    <location>
        <begin position="153"/>
        <end position="181"/>
    </location>
</feature>
<dbReference type="GO" id="GO:0005886">
    <property type="term" value="C:plasma membrane"/>
    <property type="evidence" value="ECO:0007669"/>
    <property type="project" value="TreeGrafter"/>
</dbReference>
<evidence type="ECO:0000313" key="9">
    <source>
        <dbReference type="EMBL" id="KDE39992.1"/>
    </source>
</evidence>
<feature type="transmembrane region" description="Helical" evidence="7">
    <location>
        <begin position="266"/>
        <end position="286"/>
    </location>
</feature>
<dbReference type="AlphaFoldDB" id="A0A063Y6F8"/>
<dbReference type="GO" id="GO:0051539">
    <property type="term" value="F:4 iron, 4 sulfur cluster binding"/>
    <property type="evidence" value="ECO:0007669"/>
    <property type="project" value="UniProtKB-KW"/>
</dbReference>
<feature type="transmembrane region" description="Helical" evidence="7">
    <location>
        <begin position="151"/>
        <end position="168"/>
    </location>
</feature>
<dbReference type="GO" id="GO:0046872">
    <property type="term" value="F:metal ion binding"/>
    <property type="evidence" value="ECO:0007669"/>
    <property type="project" value="UniProtKB-KW"/>
</dbReference>
<dbReference type="InterPro" id="IPR017896">
    <property type="entry name" value="4Fe4S_Fe-S-bd"/>
</dbReference>
<keyword evidence="10" id="KW-1185">Reference proteome</keyword>
<dbReference type="Proteomes" id="UP000027318">
    <property type="component" value="Unassembled WGS sequence"/>
</dbReference>
<feature type="transmembrane region" description="Helical" evidence="7">
    <location>
        <begin position="319"/>
        <end position="341"/>
    </location>
</feature>
<gene>
    <name evidence="9" type="ORF">ADINL_1629</name>
</gene>
<evidence type="ECO:0000256" key="3">
    <source>
        <dbReference type="ARBA" id="ARBA00022723"/>
    </source>
</evidence>
<keyword evidence="5" id="KW-0408">Iron</keyword>
<dbReference type="InterPro" id="IPR051684">
    <property type="entry name" value="Electron_Trans/Redox"/>
</dbReference>
<keyword evidence="7" id="KW-1133">Transmembrane helix</keyword>
<feature type="transmembrane region" description="Helical" evidence="7">
    <location>
        <begin position="72"/>
        <end position="100"/>
    </location>
</feature>
<protein>
    <submittedName>
        <fullName evidence="9">Nitrogen assimilation regulatory protein</fullName>
    </submittedName>
</protein>
<dbReference type="EMBL" id="JMSZ01000021">
    <property type="protein sequence ID" value="KDE39992.1"/>
    <property type="molecule type" value="Genomic_DNA"/>
</dbReference>
<feature type="transmembrane region" description="Helical" evidence="7">
    <location>
        <begin position="353"/>
        <end position="375"/>
    </location>
</feature>
<accession>A0A063Y6F8</accession>
<dbReference type="PATRIC" id="fig|267850.7.peg.1607"/>
<evidence type="ECO:0000256" key="5">
    <source>
        <dbReference type="ARBA" id="ARBA00023004"/>
    </source>
</evidence>
<name>A0A063Y6F8_9GAMM</name>
<organism evidence="9 10">
    <name type="scientific">Nitrincola lacisaponensis</name>
    <dbReference type="NCBI Taxonomy" id="267850"/>
    <lineage>
        <taxon>Bacteria</taxon>
        <taxon>Pseudomonadati</taxon>
        <taxon>Pseudomonadota</taxon>
        <taxon>Gammaproteobacteria</taxon>
        <taxon>Oceanospirillales</taxon>
        <taxon>Oceanospirillaceae</taxon>
        <taxon>Nitrincola</taxon>
    </lineage>
</organism>
<dbReference type="RefSeq" id="WP_161667742.1">
    <property type="nucleotide sequence ID" value="NZ_JMSZ01000021.1"/>
</dbReference>
<evidence type="ECO:0000313" key="10">
    <source>
        <dbReference type="Proteomes" id="UP000027318"/>
    </source>
</evidence>
<keyword evidence="3" id="KW-0479">Metal-binding</keyword>
<dbReference type="Pfam" id="PF12801">
    <property type="entry name" value="Fer4_5"/>
    <property type="match status" value="2"/>
</dbReference>
<evidence type="ECO:0000256" key="2">
    <source>
        <dbReference type="ARBA" id="ARBA00022485"/>
    </source>
</evidence>
<reference evidence="9 10" key="1">
    <citation type="journal article" date="2005" name="Int. J. Syst. Evol. Microbiol.">
        <title>Nitrincola lacisaponensis gen. nov., sp. nov., a novel alkaliphilic bacterium isolated from an alkaline, saline lake.</title>
        <authorList>
            <person name="Dimitriu P.A."/>
            <person name="Shukla S.K."/>
            <person name="Conradt J."/>
            <person name="Marquez M.C."/>
            <person name="Ventosa A."/>
            <person name="Maglia A."/>
            <person name="Peyton B.M."/>
            <person name="Pinkart H.C."/>
            <person name="Mormile M.R."/>
        </authorList>
    </citation>
    <scope>NUCLEOTIDE SEQUENCE [LARGE SCALE GENOMIC DNA]</scope>
    <source>
        <strain evidence="9 10">4CA</strain>
    </source>
</reference>
<evidence type="ECO:0000259" key="8">
    <source>
        <dbReference type="Pfam" id="PF12801"/>
    </source>
</evidence>
<keyword evidence="4" id="KW-0249">Electron transport</keyword>
<dbReference type="PANTHER" id="PTHR30176">
    <property type="entry name" value="FERREDOXIN-TYPE PROTEIN NAPH"/>
    <property type="match status" value="1"/>
</dbReference>
<keyword evidence="1" id="KW-0813">Transport</keyword>
<keyword evidence="7" id="KW-0812">Transmembrane</keyword>
<keyword evidence="7" id="KW-0472">Membrane</keyword>
<evidence type="ECO:0000256" key="4">
    <source>
        <dbReference type="ARBA" id="ARBA00022982"/>
    </source>
</evidence>
<evidence type="ECO:0000256" key="6">
    <source>
        <dbReference type="ARBA" id="ARBA00023014"/>
    </source>
</evidence>
<proteinExistence type="predicted"/>
<comment type="caution">
    <text evidence="9">The sequence shown here is derived from an EMBL/GenBank/DDBJ whole genome shotgun (WGS) entry which is preliminary data.</text>
</comment>
<feature type="transmembrane region" description="Helical" evidence="7">
    <location>
        <begin position="410"/>
        <end position="430"/>
    </location>
</feature>